<dbReference type="RefSeq" id="WP_203856099.1">
    <property type="nucleotide sequence ID" value="NZ_BAAAZQ010000002.1"/>
</dbReference>
<keyword evidence="3" id="KW-1185">Reference proteome</keyword>
<comment type="caution">
    <text evidence="2">The sequence shown here is derived from an EMBL/GenBank/DDBJ whole genome shotgun (WGS) entry which is preliminary data.</text>
</comment>
<gene>
    <name evidence="2" type="ORF">Pma05_10450</name>
</gene>
<accession>A0ABQ4EJU1</accession>
<reference evidence="2 3" key="1">
    <citation type="submission" date="2021-01" db="EMBL/GenBank/DDBJ databases">
        <title>Whole genome shotgun sequence of Plantactinospora mayteni NBRC 109088.</title>
        <authorList>
            <person name="Komaki H."/>
            <person name="Tamura T."/>
        </authorList>
    </citation>
    <scope>NUCLEOTIDE SEQUENCE [LARGE SCALE GENOMIC DNA]</scope>
    <source>
        <strain evidence="2 3">NBRC 109088</strain>
    </source>
</reference>
<dbReference type="PANTHER" id="PTHR30137">
    <property type="entry name" value="LUCIFERASE-LIKE MONOOXYGENASE"/>
    <property type="match status" value="1"/>
</dbReference>
<dbReference type="InterPro" id="IPR050766">
    <property type="entry name" value="Bact_Lucif_Oxidored"/>
</dbReference>
<organism evidence="2 3">
    <name type="scientific">Plantactinospora mayteni</name>
    <dbReference type="NCBI Taxonomy" id="566021"/>
    <lineage>
        <taxon>Bacteria</taxon>
        <taxon>Bacillati</taxon>
        <taxon>Actinomycetota</taxon>
        <taxon>Actinomycetes</taxon>
        <taxon>Micromonosporales</taxon>
        <taxon>Micromonosporaceae</taxon>
        <taxon>Plantactinospora</taxon>
    </lineage>
</organism>
<proteinExistence type="predicted"/>
<name>A0ABQ4EJU1_9ACTN</name>
<dbReference type="PANTHER" id="PTHR30137:SF6">
    <property type="entry name" value="LUCIFERASE-LIKE MONOOXYGENASE"/>
    <property type="match status" value="1"/>
</dbReference>
<dbReference type="SUPFAM" id="SSF51679">
    <property type="entry name" value="Bacterial luciferase-like"/>
    <property type="match status" value="1"/>
</dbReference>
<dbReference type="Proteomes" id="UP000621500">
    <property type="component" value="Unassembled WGS sequence"/>
</dbReference>
<dbReference type="NCBIfam" id="TIGR04020">
    <property type="entry name" value="seco_metab_LLM"/>
    <property type="match status" value="1"/>
</dbReference>
<dbReference type="InterPro" id="IPR011251">
    <property type="entry name" value="Luciferase-like_dom"/>
</dbReference>
<protein>
    <submittedName>
        <fullName evidence="2">Siderophore biosynthesis protein</fullName>
    </submittedName>
</protein>
<evidence type="ECO:0000313" key="3">
    <source>
        <dbReference type="Proteomes" id="UP000621500"/>
    </source>
</evidence>
<dbReference type="Gene3D" id="3.20.20.30">
    <property type="entry name" value="Luciferase-like domain"/>
    <property type="match status" value="1"/>
</dbReference>
<evidence type="ECO:0000313" key="2">
    <source>
        <dbReference type="EMBL" id="GIG94472.1"/>
    </source>
</evidence>
<feature type="domain" description="Luciferase-like" evidence="1">
    <location>
        <begin position="13"/>
        <end position="315"/>
    </location>
</feature>
<sequence length="346" mass="37999">MTGIPRLSVFFFSSADTGPVPDRYESILTTTALAERLGFEAVWIPERHFHPFGGLFPNPAVLAAALAARTSRIAIRAGSVVLPLHHVARVAEEWALVDSLSNGRIGLSLASGWNRGDFVLGQCDFDDRREHLLDTIDTLRALWRGEEVRFPVGDRPERVRTYPVPLQPAVPLWLTATSGSATFREAGRRGCNVLTAYLQQRTDQLVENIGIYREAYSAREPGCAPHVTLMVHTCVAATTREAMAAVEEPLLAYQSQFLDLADRPHSGGEEALTEEEKSTLARYAARKYATERGLVGDPAAVLDRLHHLAGIGVDEVACLVDFGLRPDQVTETLVRLAELAVRPVSR</sequence>
<dbReference type="InterPro" id="IPR036661">
    <property type="entry name" value="Luciferase-like_sf"/>
</dbReference>
<dbReference type="EMBL" id="BONX01000004">
    <property type="protein sequence ID" value="GIG94472.1"/>
    <property type="molecule type" value="Genomic_DNA"/>
</dbReference>
<dbReference type="Pfam" id="PF00296">
    <property type="entry name" value="Bac_luciferase"/>
    <property type="match status" value="1"/>
</dbReference>
<dbReference type="InterPro" id="IPR024011">
    <property type="entry name" value="Biosynth_lucif-like_mOase_dom"/>
</dbReference>
<evidence type="ECO:0000259" key="1">
    <source>
        <dbReference type="Pfam" id="PF00296"/>
    </source>
</evidence>